<dbReference type="Proteomes" id="UP000215595">
    <property type="component" value="Unassembled WGS sequence"/>
</dbReference>
<dbReference type="Pfam" id="PF00300">
    <property type="entry name" value="His_Phos_1"/>
    <property type="match status" value="1"/>
</dbReference>
<dbReference type="CDD" id="cd07067">
    <property type="entry name" value="HP_PGM_like"/>
    <property type="match status" value="1"/>
</dbReference>
<evidence type="ECO:0000313" key="1">
    <source>
        <dbReference type="EMBL" id="OYX34874.1"/>
    </source>
</evidence>
<accession>A0A258FSF6</accession>
<dbReference type="EMBL" id="NCEB01000007">
    <property type="protein sequence ID" value="OYX34874.1"/>
    <property type="molecule type" value="Genomic_DNA"/>
</dbReference>
<evidence type="ECO:0000313" key="2">
    <source>
        <dbReference type="Proteomes" id="UP000215595"/>
    </source>
</evidence>
<dbReference type="SUPFAM" id="SSF53254">
    <property type="entry name" value="Phosphoglycerate mutase-like"/>
    <property type="match status" value="1"/>
</dbReference>
<dbReference type="InterPro" id="IPR013078">
    <property type="entry name" value="His_Pase_superF_clade-1"/>
</dbReference>
<dbReference type="InterPro" id="IPR029033">
    <property type="entry name" value="His_PPase_superfam"/>
</dbReference>
<proteinExistence type="predicted"/>
<dbReference type="AlphaFoldDB" id="A0A258FSF6"/>
<dbReference type="Gene3D" id="3.40.50.1240">
    <property type="entry name" value="Phosphoglycerate mutase-like"/>
    <property type="match status" value="1"/>
</dbReference>
<name>A0A258FSF6_9CAUL</name>
<dbReference type="SMART" id="SM00855">
    <property type="entry name" value="PGAM"/>
    <property type="match status" value="1"/>
</dbReference>
<organism evidence="1 2">
    <name type="scientific">Brevundimonas subvibrioides</name>
    <dbReference type="NCBI Taxonomy" id="74313"/>
    <lineage>
        <taxon>Bacteria</taxon>
        <taxon>Pseudomonadati</taxon>
        <taxon>Pseudomonadota</taxon>
        <taxon>Alphaproteobacteria</taxon>
        <taxon>Caulobacterales</taxon>
        <taxon>Caulobacteraceae</taxon>
        <taxon>Brevundimonas</taxon>
    </lineage>
</organism>
<protein>
    <submittedName>
        <fullName evidence="1">Histidine phosphatase</fullName>
    </submittedName>
</protein>
<gene>
    <name evidence="1" type="ORF">B7Z01_04900</name>
</gene>
<comment type="caution">
    <text evidence="1">The sequence shown here is derived from an EMBL/GenBank/DDBJ whole genome shotgun (WGS) entry which is preliminary data.</text>
</comment>
<sequence>MHRLILMRHAKTERAAVSGLDRDRALTARGTADAALMGRVLAEKKLRPDLALVSPALRTRQSWDAVQEALGDVEVRIEPRLYDASPDTIRRLVEDAEDQAGCLLVMAHNPGVHTLALEYLTESAASPAILDRLAGGFPTGAAAAFEVDVAGRCAYDGFLTPKAFGGGADD</sequence>
<dbReference type="PANTHER" id="PTHR47623">
    <property type="entry name" value="OS09G0287300 PROTEIN"/>
    <property type="match status" value="1"/>
</dbReference>
<dbReference type="PANTHER" id="PTHR47623:SF1">
    <property type="entry name" value="OS09G0287300 PROTEIN"/>
    <property type="match status" value="1"/>
</dbReference>
<reference evidence="1 2" key="1">
    <citation type="submission" date="2017-03" db="EMBL/GenBank/DDBJ databases">
        <title>Lifting the veil on microbial sulfur biogeochemistry in mining wastewaters.</title>
        <authorList>
            <person name="Kantor R.S."/>
            <person name="Colenbrander Nelson T."/>
            <person name="Marshall S."/>
            <person name="Bennett D."/>
            <person name="Apte S."/>
            <person name="Camacho D."/>
            <person name="Thomas B.C."/>
            <person name="Warren L.A."/>
            <person name="Banfield J.F."/>
        </authorList>
    </citation>
    <scope>NUCLEOTIDE SEQUENCE [LARGE SCALE GENOMIC DNA]</scope>
    <source>
        <strain evidence="1">32-69-9</strain>
    </source>
</reference>